<dbReference type="OrthoDB" id="5300823at2759"/>
<dbReference type="EMBL" id="CP063129">
    <property type="protein sequence ID" value="QOU18065.1"/>
    <property type="molecule type" value="Genomic_DNA"/>
</dbReference>
<dbReference type="KEGG" id="bbrx:BRETT_001508"/>
<name>A0A871R1X2_DEKBR</name>
<dbReference type="SUPFAM" id="SSF50475">
    <property type="entry name" value="FMN-binding split barrel"/>
    <property type="match status" value="1"/>
</dbReference>
<dbReference type="RefSeq" id="XP_041134560.1">
    <property type="nucleotide sequence ID" value="XM_041280058.1"/>
</dbReference>
<dbReference type="GO" id="GO:0005737">
    <property type="term" value="C:cytoplasm"/>
    <property type="evidence" value="ECO:0007669"/>
    <property type="project" value="TreeGrafter"/>
</dbReference>
<organism evidence="2 3">
    <name type="scientific">Dekkera bruxellensis</name>
    <name type="common">Brettanomyces custersii</name>
    <dbReference type="NCBI Taxonomy" id="5007"/>
    <lineage>
        <taxon>Eukaryota</taxon>
        <taxon>Fungi</taxon>
        <taxon>Dikarya</taxon>
        <taxon>Ascomycota</taxon>
        <taxon>Saccharomycotina</taxon>
        <taxon>Pichiomycetes</taxon>
        <taxon>Pichiales</taxon>
        <taxon>Pichiaceae</taxon>
        <taxon>Brettanomyces</taxon>
    </lineage>
</organism>
<reference evidence="2" key="2">
    <citation type="journal article" name="BMC Genomics">
        <title>New genome assemblies reveal patterns of domestication and adaptation across Brettanomyces (Dekkera) species.</title>
        <authorList>
            <person name="Roach M.J."/>
            <person name="Borneman A.R."/>
        </authorList>
    </citation>
    <scope>NUCLEOTIDE SEQUENCE</scope>
    <source>
        <strain evidence="2">UCD 2041</strain>
    </source>
</reference>
<sequence length="179" mass="20384">MSTATGPLPKDVLERLSKSNFLHLATCSDNIPHVSLMNYTFIGPEESFKSSDAKQPKYLILFATNKNTEKYENLVKNPRCSILVHDWVTSDTANQDSILNLLHRLNQAEVSELSCTLSGHVFKFLDKKDGKEFNYYKDQHLRRNPKAKAFMEGDDFALVLIQIDCSKVVDTSNHIAQYK</sequence>
<gene>
    <name evidence="2" type="ORF">BRETT_001508</name>
</gene>
<proteinExistence type="predicted"/>
<protein>
    <recommendedName>
        <fullName evidence="1">Pyridoxamine 5'-phosphate oxidase N-terminal domain-containing protein</fullName>
    </recommendedName>
</protein>
<dbReference type="PANTHER" id="PTHR28040">
    <property type="entry name" value="PYRIDOXAMINE 5'-PHOSPHATE OXIDASE YLR456W HOMOLOG-RELATED"/>
    <property type="match status" value="1"/>
</dbReference>
<dbReference type="PANTHER" id="PTHR28040:SF1">
    <property type="entry name" value="PYRIDOXAMINE 5'-PHOSPHATE OXIDASE YLR456W HOMOLOG-RELATED"/>
    <property type="match status" value="1"/>
</dbReference>
<dbReference type="Proteomes" id="UP000663131">
    <property type="component" value="Chromosome 1"/>
</dbReference>
<reference evidence="2" key="1">
    <citation type="submission" date="2020-10" db="EMBL/GenBank/DDBJ databases">
        <authorList>
            <person name="Palmer J.M."/>
        </authorList>
    </citation>
    <scope>NUCLEOTIDE SEQUENCE</scope>
    <source>
        <strain evidence="2">UCD 2041</strain>
    </source>
</reference>
<dbReference type="InterPro" id="IPR011576">
    <property type="entry name" value="Pyridox_Oxase_N"/>
</dbReference>
<evidence type="ECO:0000313" key="3">
    <source>
        <dbReference type="Proteomes" id="UP000663131"/>
    </source>
</evidence>
<evidence type="ECO:0000313" key="2">
    <source>
        <dbReference type="EMBL" id="QOU18065.1"/>
    </source>
</evidence>
<dbReference type="GO" id="GO:0005634">
    <property type="term" value="C:nucleus"/>
    <property type="evidence" value="ECO:0007669"/>
    <property type="project" value="TreeGrafter"/>
</dbReference>
<dbReference type="AlphaFoldDB" id="A0A871R1X2"/>
<dbReference type="Pfam" id="PF01243">
    <property type="entry name" value="PNPOx_N"/>
    <property type="match status" value="1"/>
</dbReference>
<accession>A0A871R1X2</accession>
<feature type="domain" description="Pyridoxamine 5'-phosphate oxidase N-terminal" evidence="1">
    <location>
        <begin position="9"/>
        <end position="90"/>
    </location>
</feature>
<dbReference type="InterPro" id="IPR052841">
    <property type="entry name" value="PMP_oxidase-like"/>
</dbReference>
<dbReference type="InterPro" id="IPR012349">
    <property type="entry name" value="Split_barrel_FMN-bd"/>
</dbReference>
<dbReference type="GeneID" id="64573433"/>
<evidence type="ECO:0000259" key="1">
    <source>
        <dbReference type="Pfam" id="PF01243"/>
    </source>
</evidence>
<dbReference type="Gene3D" id="2.30.110.10">
    <property type="entry name" value="Electron Transport, Fmn-binding Protein, Chain A"/>
    <property type="match status" value="1"/>
</dbReference>